<dbReference type="SUPFAM" id="SSF103657">
    <property type="entry name" value="BAR/IMD domain-like"/>
    <property type="match status" value="1"/>
</dbReference>
<dbReference type="PANTHER" id="PTHR34119">
    <property type="entry name" value="HYDROXYPROLINE-RICH GLYCOPROTEIN-LIKE"/>
    <property type="match status" value="1"/>
</dbReference>
<reference evidence="1" key="5">
    <citation type="journal article" date="2021" name="G3 (Bethesda)">
        <title>Aegilops tauschii genome assembly Aet v5.0 features greater sequence contiguity and improved annotation.</title>
        <authorList>
            <person name="Wang L."/>
            <person name="Zhu T."/>
            <person name="Rodriguez J.C."/>
            <person name="Deal K.R."/>
            <person name="Dubcovsky J."/>
            <person name="McGuire P.E."/>
            <person name="Lux T."/>
            <person name="Spannagl M."/>
            <person name="Mayer K.F.X."/>
            <person name="Baldrich P."/>
            <person name="Meyers B.C."/>
            <person name="Huo N."/>
            <person name="Gu Y.Q."/>
            <person name="Zhou H."/>
            <person name="Devos K.M."/>
            <person name="Bennetzen J.L."/>
            <person name="Unver T."/>
            <person name="Budak H."/>
            <person name="Gulick P.J."/>
            <person name="Galiba G."/>
            <person name="Kalapos B."/>
            <person name="Nelson D.R."/>
            <person name="Li P."/>
            <person name="You F.M."/>
            <person name="Luo M.C."/>
            <person name="Dvorak J."/>
        </authorList>
    </citation>
    <scope>NUCLEOTIDE SEQUENCE [LARGE SCALE GENOMIC DNA]</scope>
    <source>
        <strain evidence="1">cv. AL8/78</strain>
    </source>
</reference>
<organism evidence="1 2">
    <name type="scientific">Aegilops tauschii subsp. strangulata</name>
    <name type="common">Goatgrass</name>
    <dbReference type="NCBI Taxonomy" id="200361"/>
    <lineage>
        <taxon>Eukaryota</taxon>
        <taxon>Viridiplantae</taxon>
        <taxon>Streptophyta</taxon>
        <taxon>Embryophyta</taxon>
        <taxon>Tracheophyta</taxon>
        <taxon>Spermatophyta</taxon>
        <taxon>Magnoliopsida</taxon>
        <taxon>Liliopsida</taxon>
        <taxon>Poales</taxon>
        <taxon>Poaceae</taxon>
        <taxon>BOP clade</taxon>
        <taxon>Pooideae</taxon>
        <taxon>Triticodae</taxon>
        <taxon>Triticeae</taxon>
        <taxon>Triticinae</taxon>
        <taxon>Aegilops</taxon>
    </lineage>
</organism>
<reference evidence="1" key="3">
    <citation type="journal article" date="2017" name="Nature">
        <title>Genome sequence of the progenitor of the wheat D genome Aegilops tauschii.</title>
        <authorList>
            <person name="Luo M.C."/>
            <person name="Gu Y.Q."/>
            <person name="Puiu D."/>
            <person name="Wang H."/>
            <person name="Twardziok S.O."/>
            <person name="Deal K.R."/>
            <person name="Huo N."/>
            <person name="Zhu T."/>
            <person name="Wang L."/>
            <person name="Wang Y."/>
            <person name="McGuire P.E."/>
            <person name="Liu S."/>
            <person name="Long H."/>
            <person name="Ramasamy R.K."/>
            <person name="Rodriguez J.C."/>
            <person name="Van S.L."/>
            <person name="Yuan L."/>
            <person name="Wang Z."/>
            <person name="Xia Z."/>
            <person name="Xiao L."/>
            <person name="Anderson O.D."/>
            <person name="Ouyang S."/>
            <person name="Liang Y."/>
            <person name="Zimin A.V."/>
            <person name="Pertea G."/>
            <person name="Qi P."/>
            <person name="Bennetzen J.L."/>
            <person name="Dai X."/>
            <person name="Dawson M.W."/>
            <person name="Muller H.G."/>
            <person name="Kugler K."/>
            <person name="Rivarola-Duarte L."/>
            <person name="Spannagl M."/>
            <person name="Mayer K.F.X."/>
            <person name="Lu F.H."/>
            <person name="Bevan M.W."/>
            <person name="Leroy P."/>
            <person name="Li P."/>
            <person name="You F.M."/>
            <person name="Sun Q."/>
            <person name="Liu Z."/>
            <person name="Lyons E."/>
            <person name="Wicker T."/>
            <person name="Salzberg S.L."/>
            <person name="Devos K.M."/>
            <person name="Dvorak J."/>
        </authorList>
    </citation>
    <scope>NUCLEOTIDE SEQUENCE [LARGE SCALE GENOMIC DNA]</scope>
    <source>
        <strain evidence="1">cv. AL8/78</strain>
    </source>
</reference>
<dbReference type="Gramene" id="AET5Gv20679200.4">
    <property type="protein sequence ID" value="AET5Gv20679200.4"/>
    <property type="gene ID" value="AET5Gv20679200"/>
</dbReference>
<dbReference type="EnsemblPlants" id="AET5Gv20679200.4">
    <property type="protein sequence ID" value="AET5Gv20679200.4"/>
    <property type="gene ID" value="AET5Gv20679200"/>
</dbReference>
<dbReference type="InterPro" id="IPR027267">
    <property type="entry name" value="AH/BAR_dom_sf"/>
</dbReference>
<keyword evidence="2" id="KW-1185">Reference proteome</keyword>
<dbReference type="InterPro" id="IPR037488">
    <property type="entry name" value="At2g33490-like"/>
</dbReference>
<evidence type="ECO:0008006" key="3">
    <source>
        <dbReference type="Google" id="ProtNLM"/>
    </source>
</evidence>
<reference evidence="2" key="1">
    <citation type="journal article" date="2014" name="Science">
        <title>Ancient hybridizations among the ancestral genomes of bread wheat.</title>
        <authorList>
            <consortium name="International Wheat Genome Sequencing Consortium,"/>
            <person name="Marcussen T."/>
            <person name="Sandve S.R."/>
            <person name="Heier L."/>
            <person name="Spannagl M."/>
            <person name="Pfeifer M."/>
            <person name="Jakobsen K.S."/>
            <person name="Wulff B.B."/>
            <person name="Steuernagel B."/>
            <person name="Mayer K.F."/>
            <person name="Olsen O.A."/>
        </authorList>
    </citation>
    <scope>NUCLEOTIDE SEQUENCE [LARGE SCALE GENOMIC DNA]</scope>
    <source>
        <strain evidence="2">cv. AL8/78</strain>
    </source>
</reference>
<dbReference type="AlphaFoldDB" id="A0A453L9D5"/>
<evidence type="ECO:0000313" key="2">
    <source>
        <dbReference type="Proteomes" id="UP000015105"/>
    </source>
</evidence>
<protein>
    <recommendedName>
        <fullName evidence="3">Hydroxyproline-rich glycoprotein family protein</fullName>
    </recommendedName>
</protein>
<reference evidence="2" key="2">
    <citation type="journal article" date="2017" name="Nat. Plants">
        <title>The Aegilops tauschii genome reveals multiple impacts of transposons.</title>
        <authorList>
            <person name="Zhao G."/>
            <person name="Zou C."/>
            <person name="Li K."/>
            <person name="Wang K."/>
            <person name="Li T."/>
            <person name="Gao L."/>
            <person name="Zhang X."/>
            <person name="Wang H."/>
            <person name="Yang Z."/>
            <person name="Liu X."/>
            <person name="Jiang W."/>
            <person name="Mao L."/>
            <person name="Kong X."/>
            <person name="Jiao Y."/>
            <person name="Jia J."/>
        </authorList>
    </citation>
    <scope>NUCLEOTIDE SEQUENCE [LARGE SCALE GENOMIC DNA]</scope>
    <source>
        <strain evidence="2">cv. AL8/78</strain>
    </source>
</reference>
<evidence type="ECO:0000313" key="1">
    <source>
        <dbReference type="EnsemblPlants" id="AET5Gv20679200.4"/>
    </source>
</evidence>
<dbReference type="Proteomes" id="UP000015105">
    <property type="component" value="Chromosome 5D"/>
</dbReference>
<name>A0A453L9D5_AEGTS</name>
<sequence length="175" mass="19573">MKSSLRKLRGFALQRHEQRVDRHRDHSTAAKAADELLAAAQDMADMRNCYDNLLAVAAAIANSSYEFSEALQEMGTCLLKRVTPTKDGINDKVLLLLGKSQFELRKLVDSYRVHVLTTITTPSQSLLNELQTVEVWCCLCASLYSTHALFFMVLELSRSSLAHKSQSLSVTNILL</sequence>
<dbReference type="PANTHER" id="PTHR34119:SF8">
    <property type="entry name" value="OS09G0509300 PROTEIN"/>
    <property type="match status" value="1"/>
</dbReference>
<accession>A0A453L9D5</accession>
<reference evidence="1" key="4">
    <citation type="submission" date="2019-03" db="UniProtKB">
        <authorList>
            <consortium name="EnsemblPlants"/>
        </authorList>
    </citation>
    <scope>IDENTIFICATION</scope>
</reference>
<proteinExistence type="predicted"/>